<keyword evidence="2 4" id="KW-0689">Ribosomal protein</keyword>
<dbReference type="GO" id="GO:0006412">
    <property type="term" value="P:translation"/>
    <property type="evidence" value="ECO:0007669"/>
    <property type="project" value="InterPro"/>
</dbReference>
<evidence type="ECO:0000256" key="3">
    <source>
        <dbReference type="ARBA" id="ARBA00023274"/>
    </source>
</evidence>
<dbReference type="VEuPathDB" id="FungiDB:BDEG_24246"/>
<dbReference type="OrthoDB" id="275000at2759"/>
<organism evidence="5 6">
    <name type="scientific">Batrachochytrium dendrobatidis (strain JEL423)</name>
    <dbReference type="NCBI Taxonomy" id="403673"/>
    <lineage>
        <taxon>Eukaryota</taxon>
        <taxon>Fungi</taxon>
        <taxon>Fungi incertae sedis</taxon>
        <taxon>Chytridiomycota</taxon>
        <taxon>Chytridiomycota incertae sedis</taxon>
        <taxon>Chytridiomycetes</taxon>
        <taxon>Rhizophydiales</taxon>
        <taxon>Rhizophydiales incertae sedis</taxon>
        <taxon>Batrachochytrium</taxon>
    </lineage>
</organism>
<dbReference type="Gene3D" id="3.90.1030.10">
    <property type="entry name" value="Ribosomal protein L17"/>
    <property type="match status" value="1"/>
</dbReference>
<dbReference type="PANTHER" id="PTHR14413:SF16">
    <property type="entry name" value="LARGE RIBOSOMAL SUBUNIT PROTEIN BL17M"/>
    <property type="match status" value="1"/>
</dbReference>
<accession>A0A177WLF3</accession>
<dbReference type="STRING" id="403673.A0A177WLF3"/>
<dbReference type="Proteomes" id="UP000077115">
    <property type="component" value="Unassembled WGS sequence"/>
</dbReference>
<dbReference type="GO" id="GO:0005762">
    <property type="term" value="C:mitochondrial large ribosomal subunit"/>
    <property type="evidence" value="ECO:0007669"/>
    <property type="project" value="TreeGrafter"/>
</dbReference>
<dbReference type="AlphaFoldDB" id="A0A177WLF3"/>
<dbReference type="Pfam" id="PF01196">
    <property type="entry name" value="Ribosomal_L17"/>
    <property type="match status" value="1"/>
</dbReference>
<dbReference type="SUPFAM" id="SSF64263">
    <property type="entry name" value="Prokaryotic ribosomal protein L17"/>
    <property type="match status" value="1"/>
</dbReference>
<name>A0A177WLF3_BATDL</name>
<dbReference type="NCBIfam" id="TIGR00059">
    <property type="entry name" value="L17"/>
    <property type="match status" value="1"/>
</dbReference>
<proteinExistence type="inferred from homology"/>
<reference evidence="5 6" key="2">
    <citation type="submission" date="2016-05" db="EMBL/GenBank/DDBJ databases">
        <title>Lineage-specific infection strategies underlie the spectrum of fungal disease in amphibians.</title>
        <authorList>
            <person name="Cuomo C.A."/>
            <person name="Farrer R.A."/>
            <person name="James T."/>
            <person name="Longcore J."/>
            <person name="Birren B."/>
        </authorList>
    </citation>
    <scope>NUCLEOTIDE SEQUENCE [LARGE SCALE GENOMIC DNA]</scope>
    <source>
        <strain evidence="5 6">JEL423</strain>
    </source>
</reference>
<dbReference type="GO" id="GO:0003735">
    <property type="term" value="F:structural constituent of ribosome"/>
    <property type="evidence" value="ECO:0007669"/>
    <property type="project" value="InterPro"/>
</dbReference>
<reference evidence="5 6" key="1">
    <citation type="submission" date="2006-10" db="EMBL/GenBank/DDBJ databases">
        <title>The Genome Sequence of Batrachochytrium dendrobatidis JEL423.</title>
        <authorList>
            <consortium name="The Broad Institute Genome Sequencing Platform"/>
            <person name="Birren B."/>
            <person name="Lander E."/>
            <person name="Galagan J."/>
            <person name="Cuomo C."/>
            <person name="Devon K."/>
            <person name="Jaffe D."/>
            <person name="Butler J."/>
            <person name="Alvarez P."/>
            <person name="Gnerre S."/>
            <person name="Grabherr M."/>
            <person name="Kleber M."/>
            <person name="Mauceli E."/>
            <person name="Brockman W."/>
            <person name="Young S."/>
            <person name="LaButti K."/>
            <person name="Sykes S."/>
            <person name="DeCaprio D."/>
            <person name="Crawford M."/>
            <person name="Koehrsen M."/>
            <person name="Engels R."/>
            <person name="Montgomery P."/>
            <person name="Pearson M."/>
            <person name="Howarth C."/>
            <person name="Larson L."/>
            <person name="White J."/>
            <person name="O'Leary S."/>
            <person name="Kodira C."/>
            <person name="Zeng Q."/>
            <person name="Yandava C."/>
            <person name="Alvarado L."/>
            <person name="Longcore J."/>
            <person name="James T."/>
        </authorList>
    </citation>
    <scope>NUCLEOTIDE SEQUENCE [LARGE SCALE GENOMIC DNA]</scope>
    <source>
        <strain evidence="5 6">JEL423</strain>
    </source>
</reference>
<evidence type="ECO:0000313" key="6">
    <source>
        <dbReference type="Proteomes" id="UP000077115"/>
    </source>
</evidence>
<dbReference type="PANTHER" id="PTHR14413">
    <property type="entry name" value="RIBOSOMAL PROTEIN L17"/>
    <property type="match status" value="1"/>
</dbReference>
<sequence length="354" mass="40533">MKHGVRFWKKKLGRTPEHRKDLLRNMMTELIHHERITTTVAKATFVKHELEALINRAKRGTSEDWQFARDSLRSQEIVVPKLMQVLTERYRNIHGGYMRIVRNGYNSPGSDRAPKAIIELVNNPNDLVYGSAKVFGDKVLQQLHKVEGAKYRRDTIKLVDPVTGKEMSVFKLTERTEMSGREKHKLTLKEVGIYKQLIKMRQSLQSYPKSRAADIRNAHLIPRLEFFERQHRYQSEVDEVRKKNRNPSPKYLDTIGKHGFTVTDTFKVVPKEGVVAPAELPRQELPAVDSFSYAEKTVDIGSPVTETALGSNEKIVSVERAETAPSTTEEDPSLTQRLLSRLGLGHFHSGRSKK</sequence>
<evidence type="ECO:0000256" key="4">
    <source>
        <dbReference type="RuleBase" id="RU000660"/>
    </source>
</evidence>
<gene>
    <name evidence="5" type="ORF">BDEG_24246</name>
</gene>
<comment type="similarity">
    <text evidence="1 4">Belongs to the bacterial ribosomal protein bL17 family.</text>
</comment>
<evidence type="ECO:0000256" key="1">
    <source>
        <dbReference type="ARBA" id="ARBA00008777"/>
    </source>
</evidence>
<evidence type="ECO:0000313" key="5">
    <source>
        <dbReference type="EMBL" id="OAJ40525.1"/>
    </source>
</evidence>
<dbReference type="InterPro" id="IPR000456">
    <property type="entry name" value="Ribosomal_bL17"/>
</dbReference>
<dbReference type="eggNOG" id="KOG3280">
    <property type="taxonomic scope" value="Eukaryota"/>
</dbReference>
<keyword evidence="3 4" id="KW-0687">Ribonucleoprotein</keyword>
<protein>
    <submittedName>
        <fullName evidence="5">Ribosomal protein L17</fullName>
    </submittedName>
</protein>
<dbReference type="InterPro" id="IPR036373">
    <property type="entry name" value="Ribosomal_bL17_sf"/>
</dbReference>
<evidence type="ECO:0000256" key="2">
    <source>
        <dbReference type="ARBA" id="ARBA00022980"/>
    </source>
</evidence>
<dbReference type="EMBL" id="DS022304">
    <property type="protein sequence ID" value="OAJ40525.1"/>
    <property type="molecule type" value="Genomic_DNA"/>
</dbReference>